<sequence>MFQLWMNSIHCYCRLEDQKNIADSNIEKLDVCIKTDETHSLDPPVILVGSHKDKIKPSKGKKIEVECKKRIKSYVKDVSDDACGHIRSEYFISNTKDDDSVFQKIKQDILTLAREMRTWNKDYPLKFIQLEKCLQEKKIELSIPIITFQELQKISMETPMPMNTEELMLFLKFHHEIRALVYFEDLPDFIILDTQWLSDAFKCIVTAEKFQSDVSRHRMKDKLQDLKVRGILHSEVLENIFQDEKNILYKHDQHKDDILNVMEKFDIIIPATGDGSDKKTRFYVPCLVKSNPKYDIYKMFNMIKHNWTKSTWLCFKFRFLSPHLINHLIASLSRKYTIAEVNTSKRDKRQVALFRGTAVFELQKTSKLRKLLVMKYPGVIQIQVWQFGTQIERGMYKYIGDFVTEDINKIISTRFKMSNVKFDKKWECGLTKPESVTGSNDFSDEQNTKYYCVTCTTIHDFTDEWSDLQNRTPLVSKICTYDI</sequence>
<feature type="domain" description="COR" evidence="2">
    <location>
        <begin position="124"/>
        <end position="287"/>
    </location>
</feature>
<evidence type="ECO:0000259" key="2">
    <source>
        <dbReference type="Pfam" id="PF16095"/>
    </source>
</evidence>
<keyword evidence="4" id="KW-1185">Reference proteome</keyword>
<evidence type="ECO:0000313" key="3">
    <source>
        <dbReference type="EMBL" id="CAG2238539.1"/>
    </source>
</evidence>
<dbReference type="Gene3D" id="1.10.10.10">
    <property type="entry name" value="Winged helix-like DNA-binding domain superfamily/Winged helix DNA-binding domain"/>
    <property type="match status" value="1"/>
</dbReference>
<dbReference type="AlphaFoldDB" id="A0A8S3TZS9"/>
<dbReference type="Pfam" id="PF16095">
    <property type="entry name" value="COR-A"/>
    <property type="match status" value="1"/>
</dbReference>
<dbReference type="InterPro" id="IPR036388">
    <property type="entry name" value="WH-like_DNA-bd_sf"/>
</dbReference>
<accession>A0A8S3TZS9</accession>
<dbReference type="Proteomes" id="UP000683360">
    <property type="component" value="Unassembled WGS sequence"/>
</dbReference>
<organism evidence="3 4">
    <name type="scientific">Mytilus edulis</name>
    <name type="common">Blue mussel</name>
    <dbReference type="NCBI Taxonomy" id="6550"/>
    <lineage>
        <taxon>Eukaryota</taxon>
        <taxon>Metazoa</taxon>
        <taxon>Spiralia</taxon>
        <taxon>Lophotrochozoa</taxon>
        <taxon>Mollusca</taxon>
        <taxon>Bivalvia</taxon>
        <taxon>Autobranchia</taxon>
        <taxon>Pteriomorphia</taxon>
        <taxon>Mytilida</taxon>
        <taxon>Mytiloidea</taxon>
        <taxon>Mytilidae</taxon>
        <taxon>Mytilinae</taxon>
        <taxon>Mytilus</taxon>
    </lineage>
</organism>
<name>A0A8S3TZS9_MYTED</name>
<evidence type="ECO:0000313" key="4">
    <source>
        <dbReference type="Proteomes" id="UP000683360"/>
    </source>
</evidence>
<protein>
    <recommendedName>
        <fullName evidence="2">COR domain-containing protein</fullName>
    </recommendedName>
</protein>
<reference evidence="3" key="1">
    <citation type="submission" date="2021-03" db="EMBL/GenBank/DDBJ databases">
        <authorList>
            <person name="Bekaert M."/>
        </authorList>
    </citation>
    <scope>NUCLEOTIDE SEQUENCE</scope>
</reference>
<proteinExistence type="predicted"/>
<dbReference type="InterPro" id="IPR032171">
    <property type="entry name" value="COR-A"/>
</dbReference>
<keyword evidence="1" id="KW-0677">Repeat</keyword>
<gene>
    <name evidence="3" type="ORF">MEDL_50945</name>
</gene>
<evidence type="ECO:0000256" key="1">
    <source>
        <dbReference type="ARBA" id="ARBA00022737"/>
    </source>
</evidence>
<comment type="caution">
    <text evidence="3">The sequence shown here is derived from an EMBL/GenBank/DDBJ whole genome shotgun (WGS) entry which is preliminary data.</text>
</comment>
<dbReference type="EMBL" id="CAJPWZ010002452">
    <property type="protein sequence ID" value="CAG2238539.1"/>
    <property type="molecule type" value="Genomic_DNA"/>
</dbReference>
<dbReference type="OrthoDB" id="5962960at2759"/>